<dbReference type="Gene3D" id="3.40.50.2300">
    <property type="match status" value="1"/>
</dbReference>
<name>A0A286GST7_9PROT</name>
<feature type="domain" description="Response regulatory" evidence="2">
    <location>
        <begin position="16"/>
        <end position="135"/>
    </location>
</feature>
<sequence length="139" mass="15513">MANNMFVPAERPAALTLLVYSRSPGVARYLAAAAQRAGIVRTVVATTYQEAFEAMQSDDPDAVIIHADVRRWDQFFEARRVNKIWKSNRRRTPKIFAVAAPSVGDLTLVRHFGFYDIMPLPTCPGALFSRVTSALENLD</sequence>
<proteinExistence type="predicted"/>
<dbReference type="SUPFAM" id="SSF52172">
    <property type="entry name" value="CheY-like"/>
    <property type="match status" value="1"/>
</dbReference>
<gene>
    <name evidence="3" type="ORF">SAMN05421508_10829</name>
</gene>
<organism evidence="3 4">
    <name type="scientific">Caenispirillum bisanense</name>
    <dbReference type="NCBI Taxonomy" id="414052"/>
    <lineage>
        <taxon>Bacteria</taxon>
        <taxon>Pseudomonadati</taxon>
        <taxon>Pseudomonadota</taxon>
        <taxon>Alphaproteobacteria</taxon>
        <taxon>Rhodospirillales</taxon>
        <taxon>Novispirillaceae</taxon>
        <taxon>Caenispirillum</taxon>
    </lineage>
</organism>
<dbReference type="GO" id="GO:0000160">
    <property type="term" value="P:phosphorelay signal transduction system"/>
    <property type="evidence" value="ECO:0007669"/>
    <property type="project" value="InterPro"/>
</dbReference>
<evidence type="ECO:0000256" key="1">
    <source>
        <dbReference type="PROSITE-ProRule" id="PRU00169"/>
    </source>
</evidence>
<dbReference type="InterPro" id="IPR001789">
    <property type="entry name" value="Sig_transdc_resp-reg_receiver"/>
</dbReference>
<evidence type="ECO:0000313" key="3">
    <source>
        <dbReference type="EMBL" id="SOD98621.1"/>
    </source>
</evidence>
<comment type="caution">
    <text evidence="1">Lacks conserved residue(s) required for the propagation of feature annotation.</text>
</comment>
<dbReference type="PROSITE" id="PS50110">
    <property type="entry name" value="RESPONSE_REGULATORY"/>
    <property type="match status" value="1"/>
</dbReference>
<dbReference type="AlphaFoldDB" id="A0A286GST7"/>
<dbReference type="Proteomes" id="UP000219621">
    <property type="component" value="Unassembled WGS sequence"/>
</dbReference>
<evidence type="ECO:0000313" key="4">
    <source>
        <dbReference type="Proteomes" id="UP000219621"/>
    </source>
</evidence>
<accession>A0A286GST7</accession>
<dbReference type="OrthoDB" id="8326226at2"/>
<keyword evidence="4" id="KW-1185">Reference proteome</keyword>
<evidence type="ECO:0000259" key="2">
    <source>
        <dbReference type="PROSITE" id="PS50110"/>
    </source>
</evidence>
<protein>
    <recommendedName>
        <fullName evidence="2">Response regulatory domain-containing protein</fullName>
    </recommendedName>
</protein>
<dbReference type="RefSeq" id="WP_097280437.1">
    <property type="nucleotide sequence ID" value="NZ_OCNJ01000008.1"/>
</dbReference>
<reference evidence="3 4" key="1">
    <citation type="submission" date="2017-09" db="EMBL/GenBank/DDBJ databases">
        <authorList>
            <person name="Ehlers B."/>
            <person name="Leendertz F.H."/>
        </authorList>
    </citation>
    <scope>NUCLEOTIDE SEQUENCE [LARGE SCALE GENOMIC DNA]</scope>
    <source>
        <strain evidence="3 4">USBA 140</strain>
    </source>
</reference>
<dbReference type="InterPro" id="IPR011006">
    <property type="entry name" value="CheY-like_superfamily"/>
</dbReference>
<dbReference type="EMBL" id="OCNJ01000008">
    <property type="protein sequence ID" value="SOD98621.1"/>
    <property type="molecule type" value="Genomic_DNA"/>
</dbReference>